<evidence type="ECO:0000259" key="5">
    <source>
        <dbReference type="PROSITE" id="PS51755"/>
    </source>
</evidence>
<dbReference type="InterPro" id="IPR001867">
    <property type="entry name" value="OmpR/PhoB-type_DNA-bd"/>
</dbReference>
<dbReference type="PANTHER" id="PTHR36842:SF1">
    <property type="entry name" value="PROTEIN TOLB"/>
    <property type="match status" value="1"/>
</dbReference>
<dbReference type="InterPro" id="IPR036388">
    <property type="entry name" value="WH-like_DNA-bd_sf"/>
</dbReference>
<keyword evidence="4" id="KW-0472">Membrane</keyword>
<keyword evidence="4" id="KW-1133">Transmembrane helix</keyword>
<evidence type="ECO:0000313" key="6">
    <source>
        <dbReference type="EMBL" id="GGG66211.1"/>
    </source>
</evidence>
<reference evidence="6" key="1">
    <citation type="journal article" date="2014" name="Int. J. Syst. Evol. Microbiol.">
        <title>Complete genome sequence of Corynebacterium casei LMG S-19264T (=DSM 44701T), isolated from a smear-ripened cheese.</title>
        <authorList>
            <consortium name="US DOE Joint Genome Institute (JGI-PGF)"/>
            <person name="Walter F."/>
            <person name="Albersmeier A."/>
            <person name="Kalinowski J."/>
            <person name="Ruckert C."/>
        </authorList>
    </citation>
    <scope>NUCLEOTIDE SEQUENCE</scope>
    <source>
        <strain evidence="6">CGMCC 1.12997</strain>
    </source>
</reference>
<evidence type="ECO:0000256" key="3">
    <source>
        <dbReference type="PROSITE-ProRule" id="PRU01091"/>
    </source>
</evidence>
<dbReference type="PROSITE" id="PS51755">
    <property type="entry name" value="OMPR_PHOB"/>
    <property type="match status" value="1"/>
</dbReference>
<accession>A0A917LYI4</accession>
<dbReference type="Gene3D" id="1.10.10.10">
    <property type="entry name" value="Winged helix-like DNA-binding domain superfamily/Winged helix DNA-binding domain"/>
    <property type="match status" value="1"/>
</dbReference>
<proteinExistence type="inferred from homology"/>
<dbReference type="RefSeq" id="WP_188552557.1">
    <property type="nucleotide sequence ID" value="NZ_BMGT01000001.1"/>
</dbReference>
<keyword evidence="2 3" id="KW-0238">DNA-binding</keyword>
<dbReference type="InterPro" id="IPR016032">
    <property type="entry name" value="Sig_transdc_resp-reg_C-effctor"/>
</dbReference>
<comment type="caution">
    <text evidence="6">The sequence shown here is derived from an EMBL/GenBank/DDBJ whole genome shotgun (WGS) entry which is preliminary data.</text>
</comment>
<comment type="similarity">
    <text evidence="1">Belongs to the TolB family.</text>
</comment>
<evidence type="ECO:0000313" key="7">
    <source>
        <dbReference type="Proteomes" id="UP000647241"/>
    </source>
</evidence>
<dbReference type="Pfam" id="PF00486">
    <property type="entry name" value="Trans_reg_C"/>
    <property type="match status" value="1"/>
</dbReference>
<feature type="transmembrane region" description="Helical" evidence="4">
    <location>
        <begin position="150"/>
        <end position="171"/>
    </location>
</feature>
<dbReference type="PANTHER" id="PTHR36842">
    <property type="entry name" value="PROTEIN TOLB HOMOLOG"/>
    <property type="match status" value="1"/>
</dbReference>
<dbReference type="InterPro" id="IPR011042">
    <property type="entry name" value="6-blade_b-propeller_TolB-like"/>
</dbReference>
<evidence type="ECO:0000256" key="4">
    <source>
        <dbReference type="SAM" id="Phobius"/>
    </source>
</evidence>
<dbReference type="SUPFAM" id="SSF82171">
    <property type="entry name" value="DPP6 N-terminal domain-like"/>
    <property type="match status" value="2"/>
</dbReference>
<keyword evidence="4" id="KW-0812">Transmembrane</keyword>
<sequence length="722" mass="78318">MVSSIESPSRVTFGLFEADLQTGELWKAGKRIKIQSQPFKVLSALLEHPGEVVTREDLQLRLWGKDTIVDFEHSLGTAINKIREALGDSAENPRFIETLARRGYRFIAPVSYPVAVTALASPAVLVPSTEQNAVSAAAPLSINRSRVWPLLYLVGGVAALAAAAGIGIYIGSSRGSVTPARITQITHNGRIAPGAPSMESLPATATDGVHIFSSVIQNGRAVLSQVSIANGDVLPLSIPSDIPAPSMGDLSPDGSKLLLRNHLSPESEQPLWVVPVDGGSALRVANILAHDATWMPDGDGILYAAGNQLFVTHLKDEVSTVLATVPGRAFWLRWSPDHKLLRFTIIDPLDHTTSLWELAAGGHTARPVLAKWSSPASDCCGTWTADGKYFVFQSAHDGSDDLWRLNGKSTSDPVKITNGPLRYEAPLAARNGHRIFFLGLDAQSELLRYAADRKEFVPESNFLSLANRVDFSRDHQWVAWTDAQGRLWRARTDGTEELQLTPDAMQVFLAHWSPDGKQLAMMAREPGKAWHLYSVPADGGSPQLLLKEDRNAADPGWSPDGNSLVFGRVPDLMGKESGPRAIQLLDLRTHAVTTLPGSEGLFSPRWSPDGRSIAAISFDQRKLMLYDVAAKTWRLLTETSAADPVWSATSDAIYIHAFMAPTQPIYRVAVPSGKLDEVANLASFHSGEAADYFFCGITPDNVPLVRARSSTGNLYSLDLDAK</sequence>
<name>A0A917LYI4_9BACT</name>
<feature type="DNA-binding region" description="OmpR/PhoB-type" evidence="3">
    <location>
        <begin position="8"/>
        <end position="108"/>
    </location>
</feature>
<dbReference type="InterPro" id="IPR011659">
    <property type="entry name" value="WD40"/>
</dbReference>
<dbReference type="SUPFAM" id="SSF46894">
    <property type="entry name" value="C-terminal effector domain of the bipartite response regulators"/>
    <property type="match status" value="1"/>
</dbReference>
<dbReference type="GO" id="GO:0006355">
    <property type="term" value="P:regulation of DNA-templated transcription"/>
    <property type="evidence" value="ECO:0007669"/>
    <property type="project" value="InterPro"/>
</dbReference>
<feature type="domain" description="OmpR/PhoB-type" evidence="5">
    <location>
        <begin position="8"/>
        <end position="108"/>
    </location>
</feature>
<organism evidence="6 7">
    <name type="scientific">Edaphobacter dinghuensis</name>
    <dbReference type="NCBI Taxonomy" id="1560005"/>
    <lineage>
        <taxon>Bacteria</taxon>
        <taxon>Pseudomonadati</taxon>
        <taxon>Acidobacteriota</taxon>
        <taxon>Terriglobia</taxon>
        <taxon>Terriglobales</taxon>
        <taxon>Acidobacteriaceae</taxon>
        <taxon>Edaphobacter</taxon>
    </lineage>
</organism>
<dbReference type="Gene3D" id="2.120.10.60">
    <property type="entry name" value="Tricorn protease N-terminal domain"/>
    <property type="match status" value="1"/>
</dbReference>
<dbReference type="SMART" id="SM00862">
    <property type="entry name" value="Trans_reg_C"/>
    <property type="match status" value="1"/>
</dbReference>
<gene>
    <name evidence="6" type="ORF">GCM10011585_05040</name>
</gene>
<dbReference type="GO" id="GO:0000160">
    <property type="term" value="P:phosphorelay signal transduction system"/>
    <property type="evidence" value="ECO:0007669"/>
    <property type="project" value="InterPro"/>
</dbReference>
<dbReference type="Gene3D" id="2.120.10.30">
    <property type="entry name" value="TolB, C-terminal domain"/>
    <property type="match status" value="3"/>
</dbReference>
<reference evidence="6" key="2">
    <citation type="submission" date="2020-09" db="EMBL/GenBank/DDBJ databases">
        <authorList>
            <person name="Sun Q."/>
            <person name="Zhou Y."/>
        </authorList>
    </citation>
    <scope>NUCLEOTIDE SEQUENCE</scope>
    <source>
        <strain evidence="6">CGMCC 1.12997</strain>
    </source>
</reference>
<dbReference type="GO" id="GO:0003677">
    <property type="term" value="F:DNA binding"/>
    <property type="evidence" value="ECO:0007669"/>
    <property type="project" value="UniProtKB-UniRule"/>
</dbReference>
<dbReference type="Proteomes" id="UP000647241">
    <property type="component" value="Unassembled WGS sequence"/>
</dbReference>
<dbReference type="AlphaFoldDB" id="A0A917LYI4"/>
<dbReference type="CDD" id="cd00383">
    <property type="entry name" value="trans_reg_C"/>
    <property type="match status" value="1"/>
</dbReference>
<dbReference type="Pfam" id="PF07676">
    <property type="entry name" value="PD40"/>
    <property type="match status" value="3"/>
</dbReference>
<dbReference type="EMBL" id="BMGT01000001">
    <property type="protein sequence ID" value="GGG66211.1"/>
    <property type="molecule type" value="Genomic_DNA"/>
</dbReference>
<protein>
    <recommendedName>
        <fullName evidence="5">OmpR/PhoB-type domain-containing protein</fullName>
    </recommendedName>
</protein>
<evidence type="ECO:0000256" key="2">
    <source>
        <dbReference type="ARBA" id="ARBA00023125"/>
    </source>
</evidence>
<keyword evidence="7" id="KW-1185">Reference proteome</keyword>
<evidence type="ECO:0000256" key="1">
    <source>
        <dbReference type="ARBA" id="ARBA00009820"/>
    </source>
</evidence>